<keyword evidence="2" id="KW-1185">Reference proteome</keyword>
<name>A0A017S212_ASPRC</name>
<dbReference type="CDD" id="cd20302">
    <property type="entry name" value="cupin_DAD"/>
    <property type="match status" value="1"/>
</dbReference>
<accession>A0A017S212</accession>
<gene>
    <name evidence="1" type="ORF">EURHEDRAFT_518863</name>
</gene>
<reference evidence="2" key="1">
    <citation type="journal article" date="2014" name="Nat. Commun.">
        <title>Genomic adaptations of the halophilic Dead Sea filamentous fungus Eurotium rubrum.</title>
        <authorList>
            <person name="Kis-Papo T."/>
            <person name="Weig A.R."/>
            <person name="Riley R."/>
            <person name="Persoh D."/>
            <person name="Salamov A."/>
            <person name="Sun H."/>
            <person name="Lipzen A."/>
            <person name="Wasser S.P."/>
            <person name="Rambold G."/>
            <person name="Grigoriev I.V."/>
            <person name="Nevo E."/>
        </authorList>
    </citation>
    <scope>NUCLEOTIDE SEQUENCE [LARGE SCALE GENOMIC DNA]</scope>
    <source>
        <strain evidence="2">CBS 135680</strain>
    </source>
</reference>
<dbReference type="EMBL" id="KK088452">
    <property type="protein sequence ID" value="EYE90881.1"/>
    <property type="molecule type" value="Genomic_DNA"/>
</dbReference>
<dbReference type="InterPro" id="IPR014710">
    <property type="entry name" value="RmlC-like_jellyroll"/>
</dbReference>
<dbReference type="Gene3D" id="2.60.120.10">
    <property type="entry name" value="Jelly Rolls"/>
    <property type="match status" value="1"/>
</dbReference>
<dbReference type="RefSeq" id="XP_040634571.1">
    <property type="nucleotide sequence ID" value="XM_040786726.1"/>
</dbReference>
<organism evidence="1 2">
    <name type="scientific">Aspergillus ruber (strain CBS 135680)</name>
    <dbReference type="NCBI Taxonomy" id="1388766"/>
    <lineage>
        <taxon>Eukaryota</taxon>
        <taxon>Fungi</taxon>
        <taxon>Dikarya</taxon>
        <taxon>Ascomycota</taxon>
        <taxon>Pezizomycotina</taxon>
        <taxon>Eurotiomycetes</taxon>
        <taxon>Eurotiomycetidae</taxon>
        <taxon>Eurotiales</taxon>
        <taxon>Aspergillaceae</taxon>
        <taxon>Aspergillus</taxon>
        <taxon>Aspergillus subgen. Aspergillus</taxon>
    </lineage>
</organism>
<dbReference type="Proteomes" id="UP000019804">
    <property type="component" value="Unassembled WGS sequence"/>
</dbReference>
<dbReference type="HOGENOM" id="CLU_093224_1_0_1"/>
<proteinExistence type="predicted"/>
<dbReference type="GeneID" id="63701850"/>
<dbReference type="SUPFAM" id="SSF51182">
    <property type="entry name" value="RmlC-like cupins"/>
    <property type="match status" value="1"/>
</dbReference>
<evidence type="ECO:0000313" key="2">
    <source>
        <dbReference type="Proteomes" id="UP000019804"/>
    </source>
</evidence>
<sequence length="165" mass="18586">MMSSTGDERPKATAVPYRGEPLPNVPNDLLIPNVLSLDFDERLWVPQATDIWFRPLVFSVSQGYFVNLLRVRKSGILSRHRHAGPHWWATEGSHAFEPPGDIHTLEVPDGVEEMVTLFHATGAHIYVDPDGKLVRVEDVFSKPASAKTHYERIGLGANYVDQFIR</sequence>
<dbReference type="InterPro" id="IPR011051">
    <property type="entry name" value="RmlC_Cupin_sf"/>
</dbReference>
<dbReference type="AlphaFoldDB" id="A0A017S212"/>
<evidence type="ECO:0000313" key="1">
    <source>
        <dbReference type="EMBL" id="EYE90881.1"/>
    </source>
</evidence>
<dbReference type="OrthoDB" id="3426336at2759"/>
<protein>
    <submittedName>
        <fullName evidence="1">Cupin 2 domain-containing protein</fullName>
    </submittedName>
</protein>